<sequence length="365" mass="36807">MAAFVVSASAFTPAPASGRRAYAGVAVRATPAAAAAAGAATAAAAAPTMAAGWSLDKYAGMAGAARGAPPARPPSSMSAFQRAFLDSLALKNAPYRAAADPEAAAARGESPAAILARDSRALAMEGLVNAGAVAIGGDATTDVVRGPTAAAADVYMARSVRSQFKATAVPFGVYTAACTEGTVKGAADAARVASLSATFRSGHRSVASKYGDYFETRRQATIAAHGCSYEEALLGAYPRTAAAMLLGTAEASRACVRYASSSSPEEAYMAASVDAAMKARAVVGGVYAPSCTDGSAGGEAEAKRVAAVAVRFRSAHLPATTRTAARYDAARAARAHYGHGCSYEEALFDKYSAVAAAMRPSTARY</sequence>
<name>A0ACC3C1K4_PYRYE</name>
<proteinExistence type="predicted"/>
<organism evidence="1 2">
    <name type="scientific">Pyropia yezoensis</name>
    <name type="common">Susabi-nori</name>
    <name type="synonym">Porphyra yezoensis</name>
    <dbReference type="NCBI Taxonomy" id="2788"/>
    <lineage>
        <taxon>Eukaryota</taxon>
        <taxon>Rhodophyta</taxon>
        <taxon>Bangiophyceae</taxon>
        <taxon>Bangiales</taxon>
        <taxon>Bangiaceae</taxon>
        <taxon>Pyropia</taxon>
    </lineage>
</organism>
<dbReference type="Proteomes" id="UP000798662">
    <property type="component" value="Chromosome 2"/>
</dbReference>
<evidence type="ECO:0000313" key="1">
    <source>
        <dbReference type="EMBL" id="KAK1863743.1"/>
    </source>
</evidence>
<accession>A0ACC3C1K4</accession>
<evidence type="ECO:0000313" key="2">
    <source>
        <dbReference type="Proteomes" id="UP000798662"/>
    </source>
</evidence>
<gene>
    <name evidence="1" type="ORF">I4F81_006297</name>
</gene>
<comment type="caution">
    <text evidence="1">The sequence shown here is derived from an EMBL/GenBank/DDBJ whole genome shotgun (WGS) entry which is preliminary data.</text>
</comment>
<keyword evidence="2" id="KW-1185">Reference proteome</keyword>
<dbReference type="EMBL" id="CM020619">
    <property type="protein sequence ID" value="KAK1863743.1"/>
    <property type="molecule type" value="Genomic_DNA"/>
</dbReference>
<reference evidence="1" key="1">
    <citation type="submission" date="2019-11" db="EMBL/GenBank/DDBJ databases">
        <title>Nori genome reveals adaptations in red seaweeds to the harsh intertidal environment.</title>
        <authorList>
            <person name="Wang D."/>
            <person name="Mao Y."/>
        </authorList>
    </citation>
    <scope>NUCLEOTIDE SEQUENCE</scope>
    <source>
        <tissue evidence="1">Gametophyte</tissue>
    </source>
</reference>
<protein>
    <submittedName>
        <fullName evidence="1">Uncharacterized protein</fullName>
    </submittedName>
</protein>